<dbReference type="Gene3D" id="1.20.120.1750">
    <property type="match status" value="1"/>
</dbReference>
<evidence type="ECO:0000256" key="10">
    <source>
        <dbReference type="ARBA" id="ARBA00022771"/>
    </source>
</evidence>
<feature type="domain" description="RING-type" evidence="14">
    <location>
        <begin position="30"/>
        <end position="82"/>
    </location>
</feature>
<evidence type="ECO:0000256" key="1">
    <source>
        <dbReference type="ARBA" id="ARBA00001798"/>
    </source>
</evidence>
<dbReference type="InterPro" id="IPR013083">
    <property type="entry name" value="Znf_RING/FYVE/PHD"/>
</dbReference>
<dbReference type="PROSITE" id="PS50089">
    <property type="entry name" value="ZF_RING_2"/>
    <property type="match status" value="1"/>
</dbReference>
<comment type="cofactor">
    <cofactor evidence="2">
        <name>Zn(2+)</name>
        <dbReference type="ChEBI" id="CHEBI:29105"/>
    </cofactor>
</comment>
<dbReference type="Pfam" id="PF01485">
    <property type="entry name" value="IBR"/>
    <property type="match status" value="1"/>
</dbReference>
<dbReference type="InterPro" id="IPR017907">
    <property type="entry name" value="Znf_RING_CS"/>
</dbReference>
<comment type="pathway">
    <text evidence="4">Protein modification; protein ubiquitination.</text>
</comment>
<dbReference type="GO" id="GO:0016567">
    <property type="term" value="P:protein ubiquitination"/>
    <property type="evidence" value="ECO:0007669"/>
    <property type="project" value="UniProtKB-UniPathway"/>
</dbReference>
<keyword evidence="16" id="KW-0436">Ligase</keyword>
<reference evidence="17" key="1">
    <citation type="journal article" date="2018" name="Nat. Plants">
        <title>Whole-genome landscape of Medicago truncatula symbiotic genes.</title>
        <authorList>
            <person name="Pecrix Y."/>
            <person name="Staton S.E."/>
            <person name="Sallet E."/>
            <person name="Lelandais-Briere C."/>
            <person name="Moreau S."/>
            <person name="Carrere S."/>
            <person name="Blein T."/>
            <person name="Jardinaud M.F."/>
            <person name="Latrasse D."/>
            <person name="Zouine M."/>
            <person name="Zahm M."/>
            <person name="Kreplak J."/>
            <person name="Mayjonade B."/>
            <person name="Satge C."/>
            <person name="Perez M."/>
            <person name="Cauet S."/>
            <person name="Marande W."/>
            <person name="Chantry-Darmon C."/>
            <person name="Lopez-Roques C."/>
            <person name="Bouchez O."/>
            <person name="Berard A."/>
            <person name="Debelle F."/>
            <person name="Munos S."/>
            <person name="Bendahmane A."/>
            <person name="Berges H."/>
            <person name="Niebel A."/>
            <person name="Buitink J."/>
            <person name="Frugier F."/>
            <person name="Benhamed M."/>
            <person name="Crespi M."/>
            <person name="Gouzy J."/>
            <person name="Gamas P."/>
        </authorList>
    </citation>
    <scope>NUCLEOTIDE SEQUENCE [LARGE SCALE GENOMIC DNA]</scope>
    <source>
        <strain evidence="17">cv. Jemalong A17</strain>
    </source>
</reference>
<keyword evidence="16" id="KW-0012">Acyltransferase</keyword>
<evidence type="ECO:0000313" key="16">
    <source>
        <dbReference type="EMBL" id="RHN67600.1"/>
    </source>
</evidence>
<dbReference type="CDD" id="cd22584">
    <property type="entry name" value="Rcat_RBR_unk"/>
    <property type="match status" value="1"/>
</dbReference>
<name>A0A396IQH2_MEDTR</name>
<dbReference type="SMART" id="SM00647">
    <property type="entry name" value="IBR"/>
    <property type="match status" value="1"/>
</dbReference>
<evidence type="ECO:0000256" key="7">
    <source>
        <dbReference type="ARBA" id="ARBA00022679"/>
    </source>
</evidence>
<evidence type="ECO:0000256" key="2">
    <source>
        <dbReference type="ARBA" id="ARBA00001947"/>
    </source>
</evidence>
<dbReference type="Gramene" id="rna15805">
    <property type="protein sequence ID" value="RHN67600.1"/>
    <property type="gene ID" value="gene15805"/>
</dbReference>
<dbReference type="GO" id="GO:0016874">
    <property type="term" value="F:ligase activity"/>
    <property type="evidence" value="ECO:0007669"/>
    <property type="project" value="UniProtKB-KW"/>
</dbReference>
<keyword evidence="7 16" id="KW-0808">Transferase</keyword>
<dbReference type="InterPro" id="IPR001841">
    <property type="entry name" value="Znf_RING"/>
</dbReference>
<comment type="caution">
    <text evidence="16">The sequence shown here is derived from an EMBL/GenBank/DDBJ whole genome shotgun (WGS) entry which is preliminary data.</text>
</comment>
<evidence type="ECO:0000256" key="9">
    <source>
        <dbReference type="ARBA" id="ARBA00022737"/>
    </source>
</evidence>
<evidence type="ECO:0000256" key="6">
    <source>
        <dbReference type="ARBA" id="ARBA00012251"/>
    </source>
</evidence>
<keyword evidence="11" id="KW-0833">Ubl conjugation pathway</keyword>
<evidence type="ECO:0000256" key="5">
    <source>
        <dbReference type="ARBA" id="ARBA00005884"/>
    </source>
</evidence>
<dbReference type="PROSITE" id="PS00518">
    <property type="entry name" value="ZF_RING_1"/>
    <property type="match status" value="1"/>
</dbReference>
<dbReference type="GO" id="GO:0061630">
    <property type="term" value="F:ubiquitin protein ligase activity"/>
    <property type="evidence" value="ECO:0007669"/>
    <property type="project" value="UniProtKB-EC"/>
</dbReference>
<dbReference type="InterPro" id="IPR031127">
    <property type="entry name" value="E3_UB_ligase_RBR"/>
</dbReference>
<keyword evidence="9" id="KW-0677">Repeat</keyword>
<dbReference type="SUPFAM" id="SSF57850">
    <property type="entry name" value="RING/U-box"/>
    <property type="match status" value="3"/>
</dbReference>
<accession>A0A396IQH2</accession>
<evidence type="ECO:0000256" key="12">
    <source>
        <dbReference type="ARBA" id="ARBA00022833"/>
    </source>
</evidence>
<proteinExistence type="inferred from homology"/>
<dbReference type="EMBL" id="PSQE01000003">
    <property type="protein sequence ID" value="RHN67600.1"/>
    <property type="molecule type" value="Genomic_DNA"/>
</dbReference>
<dbReference type="GO" id="GO:0008270">
    <property type="term" value="F:zinc ion binding"/>
    <property type="evidence" value="ECO:0007669"/>
    <property type="project" value="UniProtKB-KW"/>
</dbReference>
<organism evidence="16 17">
    <name type="scientific">Medicago truncatula</name>
    <name type="common">Barrel medic</name>
    <name type="synonym">Medicago tribuloides</name>
    <dbReference type="NCBI Taxonomy" id="3880"/>
    <lineage>
        <taxon>Eukaryota</taxon>
        <taxon>Viridiplantae</taxon>
        <taxon>Streptophyta</taxon>
        <taxon>Embryophyta</taxon>
        <taxon>Tracheophyta</taxon>
        <taxon>Spermatophyta</taxon>
        <taxon>Magnoliopsida</taxon>
        <taxon>eudicotyledons</taxon>
        <taxon>Gunneridae</taxon>
        <taxon>Pentapetalae</taxon>
        <taxon>rosids</taxon>
        <taxon>fabids</taxon>
        <taxon>Fabales</taxon>
        <taxon>Fabaceae</taxon>
        <taxon>Papilionoideae</taxon>
        <taxon>50 kb inversion clade</taxon>
        <taxon>NPAAA clade</taxon>
        <taxon>Hologalegina</taxon>
        <taxon>IRL clade</taxon>
        <taxon>Trifolieae</taxon>
        <taxon>Medicago</taxon>
    </lineage>
</organism>
<dbReference type="PROSITE" id="PS51873">
    <property type="entry name" value="TRIAD"/>
    <property type="match status" value="1"/>
</dbReference>
<sequence>MNPLMMAAILGRKKSSKKVTSHTHAAKKQCGICFELKTDYEIFSIRSTILKRRKCKHFFCVECICKYVEVEINENPLKVMCPSPNCCVKYNPKHFNHILPKKVFDKWEYLISEFSIPSEKKTYCPFENCSVLLDKEDLIEKDVDKCSSKCPSCHRRFCAKCKVPWHGGMSCERFQAIKRSNPNDLDTIFLELAKSEMWQRCPHCSMFVKRVHGCSYIQCRCGCKFCYDCGKKRPFAYVHICKDPNVCSTYLSSTIDWLLLIGFFGSLSEVN</sequence>
<keyword evidence="10 13" id="KW-0863">Zinc-finger</keyword>
<evidence type="ECO:0000256" key="8">
    <source>
        <dbReference type="ARBA" id="ARBA00022723"/>
    </source>
</evidence>
<comment type="catalytic activity">
    <reaction evidence="1">
        <text>[E2 ubiquitin-conjugating enzyme]-S-ubiquitinyl-L-cysteine + [acceptor protein]-L-lysine = [E2 ubiquitin-conjugating enzyme]-L-cysteine + [acceptor protein]-N(6)-ubiquitinyl-L-lysine.</text>
        <dbReference type="EC" id="2.3.2.31"/>
    </reaction>
</comment>
<gene>
    <name evidence="16" type="ORF">MtrunA17_Chr3g0104441</name>
</gene>
<dbReference type="Gene3D" id="3.30.40.10">
    <property type="entry name" value="Zinc/RING finger domain, C3HC4 (zinc finger)"/>
    <property type="match status" value="1"/>
</dbReference>
<keyword evidence="12" id="KW-0862">Zinc</keyword>
<comment type="function">
    <text evidence="3">Might act as an E3 ubiquitin-protein ligase, or as part of E3 complex, which accepts ubiquitin from specific E2 ubiquitin-conjugating enzymes and then transfers it to substrates.</text>
</comment>
<evidence type="ECO:0000256" key="4">
    <source>
        <dbReference type="ARBA" id="ARBA00004906"/>
    </source>
</evidence>
<evidence type="ECO:0000256" key="3">
    <source>
        <dbReference type="ARBA" id="ARBA00003976"/>
    </source>
</evidence>
<dbReference type="AlphaFoldDB" id="A0A396IQH2"/>
<evidence type="ECO:0000313" key="17">
    <source>
        <dbReference type="Proteomes" id="UP000265566"/>
    </source>
</evidence>
<evidence type="ECO:0000256" key="11">
    <source>
        <dbReference type="ARBA" id="ARBA00022786"/>
    </source>
</evidence>
<feature type="domain" description="RING-type" evidence="15">
    <location>
        <begin position="26"/>
        <end position="251"/>
    </location>
</feature>
<protein>
    <recommendedName>
        <fullName evidence="6">RBR-type E3 ubiquitin transferase</fullName>
        <ecNumber evidence="6">2.3.2.31</ecNumber>
    </recommendedName>
</protein>
<comment type="similarity">
    <text evidence="5">Belongs to the RBR family. Ariadne subfamily.</text>
</comment>
<dbReference type="InterPro" id="IPR002867">
    <property type="entry name" value="IBR_dom"/>
</dbReference>
<keyword evidence="8" id="KW-0479">Metal-binding</keyword>
<dbReference type="InterPro" id="IPR044066">
    <property type="entry name" value="TRIAD_supradom"/>
</dbReference>
<evidence type="ECO:0000259" key="14">
    <source>
        <dbReference type="PROSITE" id="PS50089"/>
    </source>
</evidence>
<evidence type="ECO:0000256" key="13">
    <source>
        <dbReference type="PROSITE-ProRule" id="PRU00175"/>
    </source>
</evidence>
<dbReference type="EC" id="2.3.2.31" evidence="6"/>
<dbReference type="CDD" id="cd22582">
    <property type="entry name" value="BRcat_RBR_unk"/>
    <property type="match status" value="1"/>
</dbReference>
<dbReference type="UniPathway" id="UPA00143"/>
<evidence type="ECO:0000259" key="15">
    <source>
        <dbReference type="PROSITE" id="PS51873"/>
    </source>
</evidence>
<dbReference type="PANTHER" id="PTHR11685">
    <property type="entry name" value="RBR FAMILY RING FINGER AND IBR DOMAIN-CONTAINING"/>
    <property type="match status" value="1"/>
</dbReference>
<dbReference type="Proteomes" id="UP000265566">
    <property type="component" value="Chromosome 3"/>
</dbReference>